<proteinExistence type="predicted"/>
<feature type="transmembrane region" description="Helical" evidence="1">
    <location>
        <begin position="116"/>
        <end position="140"/>
    </location>
</feature>
<keyword evidence="1" id="KW-1133">Transmembrane helix</keyword>
<accession>A0A7C3SKP6</accession>
<reference evidence="2" key="1">
    <citation type="journal article" date="2020" name="mSystems">
        <title>Genome- and Community-Level Interaction Insights into Carbon Utilization and Element Cycling Functions of Hydrothermarchaeota in Hydrothermal Sediment.</title>
        <authorList>
            <person name="Zhou Z."/>
            <person name="Liu Y."/>
            <person name="Xu W."/>
            <person name="Pan J."/>
            <person name="Luo Z.H."/>
            <person name="Li M."/>
        </authorList>
    </citation>
    <scope>NUCLEOTIDE SEQUENCE [LARGE SCALE GENOMIC DNA]</scope>
    <source>
        <strain evidence="2">SpSt-8</strain>
    </source>
</reference>
<sequence length="144" mass="15119">MMLEIYLILGAVLVIAALFTPRTAQSLLLLFSGSLLLSLAVAELCGRLCGILVATLYAGALIALMAVWLILAEAEEARRDAVYWVAVTLMAIALPAVLLTLWAGGAEVVGGAMREVALSDLLLLALVLVIAAGGAPYILWGERE</sequence>
<evidence type="ECO:0000256" key="1">
    <source>
        <dbReference type="SAM" id="Phobius"/>
    </source>
</evidence>
<dbReference type="EMBL" id="DTIB01000038">
    <property type="protein sequence ID" value="HGB24756.1"/>
    <property type="molecule type" value="Genomic_DNA"/>
</dbReference>
<dbReference type="AlphaFoldDB" id="A0A7C3SKP6"/>
<organism evidence="2">
    <name type="scientific">Thermofilum pendens</name>
    <dbReference type="NCBI Taxonomy" id="2269"/>
    <lineage>
        <taxon>Archaea</taxon>
        <taxon>Thermoproteota</taxon>
        <taxon>Thermoprotei</taxon>
        <taxon>Thermofilales</taxon>
        <taxon>Thermofilaceae</taxon>
        <taxon>Thermofilum</taxon>
    </lineage>
</organism>
<comment type="caution">
    <text evidence="2">The sequence shown here is derived from an EMBL/GenBank/DDBJ whole genome shotgun (WGS) entry which is preliminary data.</text>
</comment>
<keyword evidence="1" id="KW-0812">Transmembrane</keyword>
<protein>
    <submittedName>
        <fullName evidence="2">Uncharacterized protein</fullName>
    </submittedName>
</protein>
<keyword evidence="1" id="KW-0472">Membrane</keyword>
<gene>
    <name evidence="2" type="ORF">ENV88_01650</name>
</gene>
<feature type="transmembrane region" description="Helical" evidence="1">
    <location>
        <begin position="83"/>
        <end position="104"/>
    </location>
</feature>
<name>A0A7C3SKP6_THEPE</name>
<evidence type="ECO:0000313" key="2">
    <source>
        <dbReference type="EMBL" id="HGB24756.1"/>
    </source>
</evidence>
<feature type="transmembrane region" description="Helical" evidence="1">
    <location>
        <begin position="50"/>
        <end position="71"/>
    </location>
</feature>